<dbReference type="EMBL" id="MU003496">
    <property type="protein sequence ID" value="KAF2475105.1"/>
    <property type="molecule type" value="Genomic_DNA"/>
</dbReference>
<protein>
    <submittedName>
        <fullName evidence="1">Uncharacterized protein</fullName>
    </submittedName>
</protein>
<proteinExistence type="predicted"/>
<gene>
    <name evidence="1" type="ORF">BDR25DRAFT_350515</name>
</gene>
<evidence type="ECO:0000313" key="2">
    <source>
        <dbReference type="Proteomes" id="UP000799755"/>
    </source>
</evidence>
<organism evidence="1 2">
    <name type="scientific">Lindgomyces ingoldianus</name>
    <dbReference type="NCBI Taxonomy" id="673940"/>
    <lineage>
        <taxon>Eukaryota</taxon>
        <taxon>Fungi</taxon>
        <taxon>Dikarya</taxon>
        <taxon>Ascomycota</taxon>
        <taxon>Pezizomycotina</taxon>
        <taxon>Dothideomycetes</taxon>
        <taxon>Pleosporomycetidae</taxon>
        <taxon>Pleosporales</taxon>
        <taxon>Lindgomycetaceae</taxon>
        <taxon>Lindgomyces</taxon>
    </lineage>
</organism>
<evidence type="ECO:0000313" key="1">
    <source>
        <dbReference type="EMBL" id="KAF2475105.1"/>
    </source>
</evidence>
<name>A0ACB6R8M9_9PLEO</name>
<dbReference type="Proteomes" id="UP000799755">
    <property type="component" value="Unassembled WGS sequence"/>
</dbReference>
<accession>A0ACB6R8M9</accession>
<reference evidence="1" key="1">
    <citation type="journal article" date="2020" name="Stud. Mycol.">
        <title>101 Dothideomycetes genomes: a test case for predicting lifestyles and emergence of pathogens.</title>
        <authorList>
            <person name="Haridas S."/>
            <person name="Albert R."/>
            <person name="Binder M."/>
            <person name="Bloem J."/>
            <person name="Labutti K."/>
            <person name="Salamov A."/>
            <person name="Andreopoulos B."/>
            <person name="Baker S."/>
            <person name="Barry K."/>
            <person name="Bills G."/>
            <person name="Bluhm B."/>
            <person name="Cannon C."/>
            <person name="Castanera R."/>
            <person name="Culley D."/>
            <person name="Daum C."/>
            <person name="Ezra D."/>
            <person name="Gonzalez J."/>
            <person name="Henrissat B."/>
            <person name="Kuo A."/>
            <person name="Liang C."/>
            <person name="Lipzen A."/>
            <person name="Lutzoni F."/>
            <person name="Magnuson J."/>
            <person name="Mondo S."/>
            <person name="Nolan M."/>
            <person name="Ohm R."/>
            <person name="Pangilinan J."/>
            <person name="Park H.-J."/>
            <person name="Ramirez L."/>
            <person name="Alfaro M."/>
            <person name="Sun H."/>
            <person name="Tritt A."/>
            <person name="Yoshinaga Y."/>
            <person name="Zwiers L.-H."/>
            <person name="Turgeon B."/>
            <person name="Goodwin S."/>
            <person name="Spatafora J."/>
            <person name="Crous P."/>
            <person name="Grigoriev I."/>
        </authorList>
    </citation>
    <scope>NUCLEOTIDE SEQUENCE</scope>
    <source>
        <strain evidence="1">ATCC 200398</strain>
    </source>
</reference>
<comment type="caution">
    <text evidence="1">The sequence shown here is derived from an EMBL/GenBank/DDBJ whole genome shotgun (WGS) entry which is preliminary data.</text>
</comment>
<keyword evidence="2" id="KW-1185">Reference proteome</keyword>
<sequence>MFGSRTDNGRGADHGLFRMKLFGTPFPASRNLSPPFMTGEERLQFFNHDMKLRKGFVFACLRRAGSEVYNKYSQIFAGQQLTNAPFYLRAAPDLVLPSPRAHFMLGLPRVVEIILKIREISANRELGCNIQSLWFNMVAKCGRRVSHSFNVTSTGGYRLKTVSRKIQSVKEDT</sequence>